<keyword evidence="2" id="KW-0479">Metal-binding</keyword>
<keyword evidence="2" id="KW-0503">Monooxygenase</keyword>
<reference evidence="3" key="1">
    <citation type="submission" date="2021-05" db="EMBL/GenBank/DDBJ databases">
        <title>Genome of Sphingobium sp. strain.</title>
        <authorList>
            <person name="Fan R."/>
        </authorList>
    </citation>
    <scope>NUCLEOTIDE SEQUENCE</scope>
    <source>
        <strain evidence="3">H33</strain>
    </source>
</reference>
<dbReference type="GO" id="GO:0005506">
    <property type="term" value="F:iron ion binding"/>
    <property type="evidence" value="ECO:0007669"/>
    <property type="project" value="InterPro"/>
</dbReference>
<dbReference type="GO" id="GO:0004497">
    <property type="term" value="F:monooxygenase activity"/>
    <property type="evidence" value="ECO:0007669"/>
    <property type="project" value="UniProtKB-KW"/>
</dbReference>
<evidence type="ECO:0000256" key="2">
    <source>
        <dbReference type="RuleBase" id="RU000461"/>
    </source>
</evidence>
<accession>A0A9X1D9M0</accession>
<dbReference type="AlphaFoldDB" id="A0A9X1D9M0"/>
<dbReference type="Gene3D" id="1.10.630.10">
    <property type="entry name" value="Cytochrome P450"/>
    <property type="match status" value="1"/>
</dbReference>
<dbReference type="RefSeq" id="WP_214621396.1">
    <property type="nucleotide sequence ID" value="NZ_JAHGAW010000001.1"/>
</dbReference>
<organism evidence="3 4">
    <name type="scientific">Sphingobium nicotianae</name>
    <dbReference type="NCBI Taxonomy" id="2782607"/>
    <lineage>
        <taxon>Bacteria</taxon>
        <taxon>Pseudomonadati</taxon>
        <taxon>Pseudomonadota</taxon>
        <taxon>Alphaproteobacteria</taxon>
        <taxon>Sphingomonadales</taxon>
        <taxon>Sphingomonadaceae</taxon>
        <taxon>Sphingobium</taxon>
    </lineage>
</organism>
<dbReference type="Pfam" id="PF00067">
    <property type="entry name" value="p450"/>
    <property type="match status" value="1"/>
</dbReference>
<keyword evidence="4" id="KW-1185">Reference proteome</keyword>
<dbReference type="InterPro" id="IPR017972">
    <property type="entry name" value="Cyt_P450_CS"/>
</dbReference>
<dbReference type="GO" id="GO:0020037">
    <property type="term" value="F:heme binding"/>
    <property type="evidence" value="ECO:0007669"/>
    <property type="project" value="InterPro"/>
</dbReference>
<dbReference type="PROSITE" id="PS00086">
    <property type="entry name" value="CYTOCHROME_P450"/>
    <property type="match status" value="1"/>
</dbReference>
<keyword evidence="2" id="KW-0349">Heme</keyword>
<dbReference type="SUPFAM" id="SSF48264">
    <property type="entry name" value="Cytochrome P450"/>
    <property type="match status" value="1"/>
</dbReference>
<dbReference type="GO" id="GO:0016705">
    <property type="term" value="F:oxidoreductase activity, acting on paired donors, with incorporation or reduction of molecular oxygen"/>
    <property type="evidence" value="ECO:0007669"/>
    <property type="project" value="InterPro"/>
</dbReference>
<comment type="caution">
    <text evidence="3">The sequence shown here is derived from an EMBL/GenBank/DDBJ whole genome shotgun (WGS) entry which is preliminary data.</text>
</comment>
<proteinExistence type="inferred from homology"/>
<gene>
    <name evidence="3" type="ORF">KK488_01725</name>
</gene>
<protein>
    <submittedName>
        <fullName evidence="3">Cytochrome P450</fullName>
    </submittedName>
</protein>
<dbReference type="InterPro" id="IPR036396">
    <property type="entry name" value="Cyt_P450_sf"/>
</dbReference>
<keyword evidence="2" id="KW-0408">Iron</keyword>
<evidence type="ECO:0000313" key="4">
    <source>
        <dbReference type="Proteomes" id="UP001138757"/>
    </source>
</evidence>
<name>A0A9X1D9M0_9SPHN</name>
<evidence type="ECO:0000256" key="1">
    <source>
        <dbReference type="ARBA" id="ARBA00010617"/>
    </source>
</evidence>
<keyword evidence="2" id="KW-0560">Oxidoreductase</keyword>
<evidence type="ECO:0000313" key="3">
    <source>
        <dbReference type="EMBL" id="MBT2185660.1"/>
    </source>
</evidence>
<sequence>MAREIPDYPLDIFTHDAVRNANAIDDALREFSPAVRLADGTVMIGRHEHVSAGLMDWKSFSSTSRPWHDPKSLRPEILLTDDPPAHTRVRRVIGDALSPRTLDSMREIFVEGAEKLVAELRQRDGELLDGVTEVTRRFVYDVFPDSLGMPHGDRNAMTGFSNMVWATMGPENALFQEAMAEDFGPVLQWLDDVSQREGLEPDGFGMLLFKAADEGKITVDEAKLLLLTILSAGTDTTYITMANLLRAWAEYPEEFAKVKENPKLVRNAFDESLRWDSPSRMAGRITTVDVPIDDMVVPAGTRVGLMFAAANRDPRFWEDPLTYRIGRDLKHSLGFGYGVHACVGRTLAYMEADALFGALVRELDSVELAGAVEPWMTTVGHGPAKVPVRLHFKK</sequence>
<dbReference type="InterPro" id="IPR001128">
    <property type="entry name" value="Cyt_P450"/>
</dbReference>
<dbReference type="PANTHER" id="PTHR46696">
    <property type="entry name" value="P450, PUTATIVE (EUROFUNG)-RELATED"/>
    <property type="match status" value="1"/>
</dbReference>
<dbReference type="PANTHER" id="PTHR46696:SF1">
    <property type="entry name" value="CYTOCHROME P450 YJIB-RELATED"/>
    <property type="match status" value="1"/>
</dbReference>
<comment type="similarity">
    <text evidence="1 2">Belongs to the cytochrome P450 family.</text>
</comment>
<dbReference type="EMBL" id="JAHGAW010000001">
    <property type="protein sequence ID" value="MBT2185660.1"/>
    <property type="molecule type" value="Genomic_DNA"/>
</dbReference>
<dbReference type="Proteomes" id="UP001138757">
    <property type="component" value="Unassembled WGS sequence"/>
</dbReference>